<protein>
    <submittedName>
        <fullName evidence="1">Putative nucleotidyltransferase-like protein</fullName>
    </submittedName>
</protein>
<dbReference type="Pfam" id="PF14907">
    <property type="entry name" value="NTP_transf_5"/>
    <property type="match status" value="1"/>
</dbReference>
<keyword evidence="2" id="KW-1185">Reference proteome</keyword>
<dbReference type="AlphaFoldDB" id="A0A2N0H7K0"/>
<reference evidence="1 2" key="1">
    <citation type="submission" date="2017-11" db="EMBL/GenBank/DDBJ databases">
        <title>Genomic Encyclopedia of Type Strains, Phase III (KMG-III): the genomes of soil and plant-associated and newly described type strains.</title>
        <authorList>
            <person name="Whitman W."/>
        </authorList>
    </citation>
    <scope>NUCLEOTIDE SEQUENCE [LARGE SCALE GENOMIC DNA]</scope>
    <source>
        <strain evidence="1 2">CGMCC 1.12274</strain>
    </source>
</reference>
<organism evidence="1 2">
    <name type="scientific">Novosphingobium kunmingense</name>
    <dbReference type="NCBI Taxonomy" id="1211806"/>
    <lineage>
        <taxon>Bacteria</taxon>
        <taxon>Pseudomonadati</taxon>
        <taxon>Pseudomonadota</taxon>
        <taxon>Alphaproteobacteria</taxon>
        <taxon>Sphingomonadales</taxon>
        <taxon>Sphingomonadaceae</taxon>
        <taxon>Novosphingobium</taxon>
    </lineage>
</organism>
<dbReference type="EMBL" id="PHUF01000004">
    <property type="protein sequence ID" value="PKB14909.1"/>
    <property type="molecule type" value="Genomic_DNA"/>
</dbReference>
<keyword evidence="1" id="KW-0808">Transferase</keyword>
<dbReference type="GO" id="GO:0016740">
    <property type="term" value="F:transferase activity"/>
    <property type="evidence" value="ECO:0007669"/>
    <property type="project" value="UniProtKB-KW"/>
</dbReference>
<accession>A0A2N0H7K0</accession>
<evidence type="ECO:0000313" key="2">
    <source>
        <dbReference type="Proteomes" id="UP000232587"/>
    </source>
</evidence>
<dbReference type="Proteomes" id="UP000232587">
    <property type="component" value="Unassembled WGS sequence"/>
</dbReference>
<gene>
    <name evidence="1" type="ORF">B0I00_2511</name>
</gene>
<proteinExistence type="predicted"/>
<name>A0A2N0H7K0_9SPHN</name>
<dbReference type="InterPro" id="IPR039498">
    <property type="entry name" value="NTP_transf_5"/>
</dbReference>
<evidence type="ECO:0000313" key="1">
    <source>
        <dbReference type="EMBL" id="PKB14909.1"/>
    </source>
</evidence>
<dbReference type="OrthoDB" id="7866545at2"/>
<sequence>MARPGIAVRTLLDLAGTATTADLSAPIAADWQAIGTLAALHRLGPWLHHRHKTEDAIPEELRRDWAVAYRQAALTALVQHADAADAMALLDAQGFEPVALKGAFLARNAYPEAALRPMRDIDILVPADRILPAFEALRAAGHTLVGQSKIALEEAARLDKHMPPLRMPRGTMLELHARLMERNGRLEYATPEGDEHALRGRAIVKDGLRYPAPADLLAHLVVHAVYGHRFDCGPLLLTDVRFLAASQSIDWDLFWQRAEAESWADGAALVLALVRHYHGAAGLPRHAAEPAAPDDAMLDLARSLLLQDFTTKINARFLATLATGGFGKVHDLAAGRVRVADDEGTRIDRAQDGGRLAWTIGKLRSLAASLADPAQRRQARDLARFRRWLQG</sequence>
<comment type="caution">
    <text evidence="1">The sequence shown here is derived from an EMBL/GenBank/DDBJ whole genome shotgun (WGS) entry which is preliminary data.</text>
</comment>
<dbReference type="RefSeq" id="WP_100867690.1">
    <property type="nucleotide sequence ID" value="NZ_PHUF01000004.1"/>
</dbReference>